<dbReference type="eggNOG" id="ENOG502ZB84">
    <property type="taxonomic scope" value="Bacteria"/>
</dbReference>
<reference evidence="1 2" key="1">
    <citation type="journal article" date="2014" name="Nature">
        <title>Sequential evolution of bacterial morphology by co-option of a developmental regulator.</title>
        <authorList>
            <person name="Jiang C."/>
            <person name="Brown P.J."/>
            <person name="Ducret A."/>
            <person name="Brun Y.V."/>
        </authorList>
    </citation>
    <scope>NUCLEOTIDE SEQUENCE [LARGE SCALE GENOMIC DNA]</scope>
    <source>
        <strain evidence="1 2">DSM 16100</strain>
    </source>
</reference>
<accession>V4R5U4</accession>
<protein>
    <submittedName>
        <fullName evidence="1">Uncharacterized protein</fullName>
    </submittedName>
</protein>
<comment type="caution">
    <text evidence="1">The sequence shown here is derived from an EMBL/GenBank/DDBJ whole genome shotgun (WGS) entry which is preliminary data.</text>
</comment>
<dbReference type="PATRIC" id="fig|1121022.4.peg.3664"/>
<evidence type="ECO:0000313" key="2">
    <source>
        <dbReference type="Proteomes" id="UP000017837"/>
    </source>
</evidence>
<dbReference type="STRING" id="1121022.GCA_000376105_03818"/>
<dbReference type="RefSeq" id="WP_018083505.1">
    <property type="nucleotide sequence ID" value="NZ_AQWM01000034.1"/>
</dbReference>
<organism evidence="1 2">
    <name type="scientific">Asticcacaulis benevestitus DSM 16100 = ATCC BAA-896</name>
    <dbReference type="NCBI Taxonomy" id="1121022"/>
    <lineage>
        <taxon>Bacteria</taxon>
        <taxon>Pseudomonadati</taxon>
        <taxon>Pseudomonadota</taxon>
        <taxon>Alphaproteobacteria</taxon>
        <taxon>Caulobacterales</taxon>
        <taxon>Caulobacteraceae</taxon>
        <taxon>Asticcacaulis</taxon>
    </lineage>
</organism>
<dbReference type="Proteomes" id="UP000017837">
    <property type="component" value="Unassembled WGS sequence"/>
</dbReference>
<sequence length="317" mass="35150">MSALAELTDSLTRRAAIGAEDVLAMRRLIWNDTQVSSEEAEAIMALNSACQLRSPEWIDYFVEVMLDYIVHQQVPQDYVDQAKADRLMHWIDKDGRVDSLSELELLIRILERAESAPESLKKYALQQIETAVLTGSGPTRQAGEFGGGALDPGSINAVEVELLRRILYAQSGADAYIVSASEAEMLFRMKDATLRADNAPVWDDLFVKGVANHLMAHRNYQTLSHDDQVKVERYEADTHVSLGRFFGRMFGQGGAELPAAAMGISTQMNDEAAAAVDHAVTPQETQWVIGQIRADGRYDTLEKKLIAFIRAEMTSSL</sequence>
<gene>
    <name evidence="1" type="ORF">ABENE_17925</name>
</gene>
<dbReference type="EMBL" id="AWGB01000049">
    <property type="protein sequence ID" value="ESQ86833.1"/>
    <property type="molecule type" value="Genomic_DNA"/>
</dbReference>
<evidence type="ECO:0000313" key="1">
    <source>
        <dbReference type="EMBL" id="ESQ86833.1"/>
    </source>
</evidence>
<keyword evidence="2" id="KW-1185">Reference proteome</keyword>
<name>V4R5U4_9CAUL</name>
<proteinExistence type="predicted"/>
<dbReference type="OrthoDB" id="7628592at2"/>
<dbReference type="AlphaFoldDB" id="V4R5U4"/>